<name>G4TEL9_SERID</name>
<dbReference type="InParanoid" id="G4TEL9"/>
<proteinExistence type="predicted"/>
<organism evidence="2 3">
    <name type="scientific">Serendipita indica (strain DSM 11827)</name>
    <name type="common">Root endophyte fungus</name>
    <name type="synonym">Piriformospora indica</name>
    <dbReference type="NCBI Taxonomy" id="1109443"/>
    <lineage>
        <taxon>Eukaryota</taxon>
        <taxon>Fungi</taxon>
        <taxon>Dikarya</taxon>
        <taxon>Basidiomycota</taxon>
        <taxon>Agaricomycotina</taxon>
        <taxon>Agaricomycetes</taxon>
        <taxon>Sebacinales</taxon>
        <taxon>Serendipitaceae</taxon>
        <taxon>Serendipita</taxon>
    </lineage>
</organism>
<dbReference type="AlphaFoldDB" id="G4TEL9"/>
<dbReference type="HOGENOM" id="CLU_2543410_0_0_1"/>
<comment type="caution">
    <text evidence="2">The sequence shown here is derived from an EMBL/GenBank/DDBJ whole genome shotgun (WGS) entry which is preliminary data.</text>
</comment>
<keyword evidence="3" id="KW-1185">Reference proteome</keyword>
<sequence length="83" mass="8550">MEDVDGDEDSPEDQGSSGMMLGGAGSSNGSGMQAVTFSPLLGGRGATYENIYGSHPLTSQSTPLQYMTTPNGGGHVGYYAYVH</sequence>
<feature type="region of interest" description="Disordered" evidence="1">
    <location>
        <begin position="1"/>
        <end position="30"/>
    </location>
</feature>
<evidence type="ECO:0000256" key="1">
    <source>
        <dbReference type="SAM" id="MobiDB-lite"/>
    </source>
</evidence>
<evidence type="ECO:0000313" key="3">
    <source>
        <dbReference type="Proteomes" id="UP000007148"/>
    </source>
</evidence>
<gene>
    <name evidence="2" type="ORF">PIIN_03702</name>
</gene>
<feature type="compositionally biased region" description="Acidic residues" evidence="1">
    <location>
        <begin position="1"/>
        <end position="12"/>
    </location>
</feature>
<evidence type="ECO:0000313" key="2">
    <source>
        <dbReference type="EMBL" id="CCA69762.1"/>
    </source>
</evidence>
<dbReference type="EMBL" id="CAFZ01000063">
    <property type="protein sequence ID" value="CCA69762.1"/>
    <property type="molecule type" value="Genomic_DNA"/>
</dbReference>
<reference evidence="2 3" key="1">
    <citation type="journal article" date="2011" name="PLoS Pathog.">
        <title>Endophytic Life Strategies Decoded by Genome and Transcriptome Analyses of the Mutualistic Root Symbiont Piriformospora indica.</title>
        <authorList>
            <person name="Zuccaro A."/>
            <person name="Lahrmann U."/>
            <person name="Guldener U."/>
            <person name="Langen G."/>
            <person name="Pfiffi S."/>
            <person name="Biedenkopf D."/>
            <person name="Wong P."/>
            <person name="Samans B."/>
            <person name="Grimm C."/>
            <person name="Basiewicz M."/>
            <person name="Murat C."/>
            <person name="Martin F."/>
            <person name="Kogel K.H."/>
        </authorList>
    </citation>
    <scope>NUCLEOTIDE SEQUENCE [LARGE SCALE GENOMIC DNA]</scope>
    <source>
        <strain evidence="2 3">DSM 11827</strain>
    </source>
</reference>
<accession>G4TEL9</accession>
<dbReference type="Proteomes" id="UP000007148">
    <property type="component" value="Unassembled WGS sequence"/>
</dbReference>
<protein>
    <submittedName>
        <fullName evidence="2">Uncharacterized protein</fullName>
    </submittedName>
</protein>